<dbReference type="Proteomes" id="UP000796761">
    <property type="component" value="Unassembled WGS sequence"/>
</dbReference>
<proteinExistence type="predicted"/>
<organism evidence="3 4">
    <name type="scientific">Zosterops borbonicus</name>
    <dbReference type="NCBI Taxonomy" id="364589"/>
    <lineage>
        <taxon>Eukaryota</taxon>
        <taxon>Metazoa</taxon>
        <taxon>Chordata</taxon>
        <taxon>Craniata</taxon>
        <taxon>Vertebrata</taxon>
        <taxon>Euteleostomi</taxon>
        <taxon>Archelosauria</taxon>
        <taxon>Archosauria</taxon>
        <taxon>Dinosauria</taxon>
        <taxon>Saurischia</taxon>
        <taxon>Theropoda</taxon>
        <taxon>Coelurosauria</taxon>
        <taxon>Aves</taxon>
        <taxon>Neognathae</taxon>
        <taxon>Neoaves</taxon>
        <taxon>Telluraves</taxon>
        <taxon>Australaves</taxon>
        <taxon>Passeriformes</taxon>
        <taxon>Sylvioidea</taxon>
        <taxon>Zosteropidae</taxon>
        <taxon>Zosterops</taxon>
    </lineage>
</organism>
<comment type="caution">
    <text evidence="3">The sequence shown here is derived from an EMBL/GenBank/DDBJ whole genome shotgun (WGS) entry which is preliminary data.</text>
</comment>
<reference evidence="3" key="1">
    <citation type="submission" date="2019-04" db="EMBL/GenBank/DDBJ databases">
        <title>Genome assembly of Zosterops borbonicus 15179.</title>
        <authorList>
            <person name="Leroy T."/>
            <person name="Anselmetti Y."/>
            <person name="Tilak M.-K."/>
            <person name="Nabholz B."/>
        </authorList>
    </citation>
    <scope>NUCLEOTIDE SEQUENCE</scope>
    <source>
        <strain evidence="3">HGM_15179</strain>
        <tissue evidence="3">Muscle</tissue>
    </source>
</reference>
<dbReference type="EMBL" id="SWJQ01000432">
    <property type="protein sequence ID" value="TRZ14515.1"/>
    <property type="molecule type" value="Genomic_DNA"/>
</dbReference>
<evidence type="ECO:0000256" key="2">
    <source>
        <dbReference type="SAM" id="SignalP"/>
    </source>
</evidence>
<keyword evidence="2" id="KW-0732">Signal</keyword>
<dbReference type="AlphaFoldDB" id="A0A8K1GAY3"/>
<keyword evidence="4" id="KW-1185">Reference proteome</keyword>
<protein>
    <submittedName>
        <fullName evidence="3">Uncharacterized protein</fullName>
    </submittedName>
</protein>
<feature type="signal peptide" evidence="2">
    <location>
        <begin position="1"/>
        <end position="20"/>
    </location>
</feature>
<feature type="chain" id="PRO_5035471564" evidence="2">
    <location>
        <begin position="21"/>
        <end position="78"/>
    </location>
</feature>
<evidence type="ECO:0000313" key="4">
    <source>
        <dbReference type="Proteomes" id="UP000796761"/>
    </source>
</evidence>
<evidence type="ECO:0000256" key="1">
    <source>
        <dbReference type="SAM" id="MobiDB-lite"/>
    </source>
</evidence>
<name>A0A8K1GAY3_9PASS</name>
<accession>A0A8K1GAY3</accession>
<evidence type="ECO:0000313" key="3">
    <source>
        <dbReference type="EMBL" id="TRZ14515.1"/>
    </source>
</evidence>
<dbReference type="OrthoDB" id="9399961at2759"/>
<sequence>MHQAPEMRFLCSLWCRSWLALPLQPMEDHDGAEIHLQPMEESMPEQMDVFKGCCDPMEKHESGGSWQDLWTPEERSPC</sequence>
<feature type="region of interest" description="Disordered" evidence="1">
    <location>
        <begin position="58"/>
        <end position="78"/>
    </location>
</feature>
<gene>
    <name evidence="3" type="ORF">HGM15179_012590</name>
</gene>